<name>A0A1T2XB86_9BACL</name>
<dbReference type="GO" id="GO:0008757">
    <property type="term" value="F:S-adenosylmethionine-dependent methyltransferase activity"/>
    <property type="evidence" value="ECO:0007669"/>
    <property type="project" value="InterPro"/>
</dbReference>
<dbReference type="Pfam" id="PF08241">
    <property type="entry name" value="Methyltransf_11"/>
    <property type="match status" value="1"/>
</dbReference>
<protein>
    <submittedName>
        <fullName evidence="5">SAM-dependent methyltransferase</fullName>
    </submittedName>
</protein>
<evidence type="ECO:0000313" key="6">
    <source>
        <dbReference type="Proteomes" id="UP000190188"/>
    </source>
</evidence>
<evidence type="ECO:0000256" key="2">
    <source>
        <dbReference type="ARBA" id="ARBA00022603"/>
    </source>
</evidence>
<evidence type="ECO:0000256" key="1">
    <source>
        <dbReference type="ARBA" id="ARBA00008361"/>
    </source>
</evidence>
<comment type="caution">
    <text evidence="5">The sequence shown here is derived from an EMBL/GenBank/DDBJ whole genome shotgun (WGS) entry which is preliminary data.</text>
</comment>
<dbReference type="PANTHER" id="PTHR44942">
    <property type="entry name" value="METHYLTRANSF_11 DOMAIN-CONTAINING PROTEIN"/>
    <property type="match status" value="1"/>
</dbReference>
<dbReference type="PANTHER" id="PTHR44942:SF4">
    <property type="entry name" value="METHYLTRANSFERASE TYPE 11 DOMAIN-CONTAINING PROTEIN"/>
    <property type="match status" value="1"/>
</dbReference>
<dbReference type="STRING" id="1324314.BVG16_17115"/>
<dbReference type="Gene3D" id="3.40.50.150">
    <property type="entry name" value="Vaccinia Virus protein VP39"/>
    <property type="match status" value="1"/>
</dbReference>
<dbReference type="InterPro" id="IPR029063">
    <property type="entry name" value="SAM-dependent_MTases_sf"/>
</dbReference>
<organism evidence="5 6">
    <name type="scientific">Paenibacillus selenitireducens</name>
    <dbReference type="NCBI Taxonomy" id="1324314"/>
    <lineage>
        <taxon>Bacteria</taxon>
        <taxon>Bacillati</taxon>
        <taxon>Bacillota</taxon>
        <taxon>Bacilli</taxon>
        <taxon>Bacillales</taxon>
        <taxon>Paenibacillaceae</taxon>
        <taxon>Paenibacillus</taxon>
    </lineage>
</organism>
<comment type="similarity">
    <text evidence="1">Belongs to the methyltransferase superfamily.</text>
</comment>
<evidence type="ECO:0000313" key="5">
    <source>
        <dbReference type="EMBL" id="OPA76873.1"/>
    </source>
</evidence>
<dbReference type="InterPro" id="IPR013216">
    <property type="entry name" value="Methyltransf_11"/>
</dbReference>
<dbReference type="CDD" id="cd02440">
    <property type="entry name" value="AdoMet_MTases"/>
    <property type="match status" value="1"/>
</dbReference>
<reference evidence="5 6" key="1">
    <citation type="submission" date="2017-01" db="EMBL/GenBank/DDBJ databases">
        <title>Genome analysis of Paenibacillus selenitrireducens ES3-24.</title>
        <authorList>
            <person name="Xu D."/>
            <person name="Yao R."/>
            <person name="Zheng S."/>
        </authorList>
    </citation>
    <scope>NUCLEOTIDE SEQUENCE [LARGE SCALE GENOMIC DNA]</scope>
    <source>
        <strain evidence="5 6">ES3-24</strain>
    </source>
</reference>
<dbReference type="Proteomes" id="UP000190188">
    <property type="component" value="Unassembled WGS sequence"/>
</dbReference>
<gene>
    <name evidence="5" type="ORF">BVG16_17115</name>
</gene>
<accession>A0A1T2XB86</accession>
<dbReference type="InterPro" id="IPR051052">
    <property type="entry name" value="Diverse_substrate_MTase"/>
</dbReference>
<dbReference type="OrthoDB" id="9797252at2"/>
<keyword evidence="6" id="KW-1185">Reference proteome</keyword>
<sequence>MSENTSKFTGKASGYALHRPSYPSALLDDLFTEYGLSSQSIIADIGSGTGILTEQLLARGAQVLAVEPNEDMRLAAEQRLHTYDTYTSVPGTAEHTTLEDHTVDLITVAQAFHWFDKDLFQVECLRIAKPQAPVALIWNSRDPHSPMIQANYDICKIHCPQFNGFSGGIDETPDIFERFFRDGTYTFRTYENHLSFDLEGFVGRNLSASYAPQEGDSNYEAFIQDVTALFHQYSQDGILRFPNITRSYVGFV</sequence>
<dbReference type="AlphaFoldDB" id="A0A1T2XB86"/>
<feature type="domain" description="Methyltransferase type 11" evidence="4">
    <location>
        <begin position="44"/>
        <end position="131"/>
    </location>
</feature>
<dbReference type="SUPFAM" id="SSF53335">
    <property type="entry name" value="S-adenosyl-L-methionine-dependent methyltransferases"/>
    <property type="match status" value="1"/>
</dbReference>
<keyword evidence="2 5" id="KW-0489">Methyltransferase</keyword>
<dbReference type="GO" id="GO:0032259">
    <property type="term" value="P:methylation"/>
    <property type="evidence" value="ECO:0007669"/>
    <property type="project" value="UniProtKB-KW"/>
</dbReference>
<keyword evidence="3 5" id="KW-0808">Transferase</keyword>
<proteinExistence type="inferred from homology"/>
<evidence type="ECO:0000256" key="3">
    <source>
        <dbReference type="ARBA" id="ARBA00022679"/>
    </source>
</evidence>
<dbReference type="EMBL" id="MSZX01000006">
    <property type="protein sequence ID" value="OPA76873.1"/>
    <property type="molecule type" value="Genomic_DNA"/>
</dbReference>
<dbReference type="RefSeq" id="WP_078499921.1">
    <property type="nucleotide sequence ID" value="NZ_MSZX01000006.1"/>
</dbReference>
<evidence type="ECO:0000259" key="4">
    <source>
        <dbReference type="Pfam" id="PF08241"/>
    </source>
</evidence>